<evidence type="ECO:0000256" key="1">
    <source>
        <dbReference type="SAM" id="SignalP"/>
    </source>
</evidence>
<feature type="signal peptide" evidence="1">
    <location>
        <begin position="1"/>
        <end position="19"/>
    </location>
</feature>
<evidence type="ECO:0008006" key="4">
    <source>
        <dbReference type="Google" id="ProtNLM"/>
    </source>
</evidence>
<keyword evidence="1" id="KW-0732">Signal</keyword>
<keyword evidence="3" id="KW-1185">Reference proteome</keyword>
<gene>
    <name evidence="2" type="ORF">GCM10023210_29820</name>
</gene>
<name>A0ABP9MGD3_9FLAO</name>
<dbReference type="Proteomes" id="UP001500353">
    <property type="component" value="Unassembled WGS sequence"/>
</dbReference>
<feature type="chain" id="PRO_5045748200" description="Transferrin-binding protein B C-lobe/N-lobe beta barrel domain-containing protein" evidence="1">
    <location>
        <begin position="20"/>
        <end position="416"/>
    </location>
</feature>
<sequence length="416" mass="43760">MIKLLFPVLLIGVFANAQVGVNTEAPNATFDVVGKPADTNKFDGIIAPRILGNQLKLKNYTSSQTGALVYVTDADTSPSGQTIDVTSSGYYYFNGDLNKWIKIASGNLSEPWKVQGTNTVSTQNTENIYQQGKVSIGTTSSSAVSTKQLEVAGDFKSKYTDGTNYYGLETNSLDFGIPINMMYSSNNADLTSATQSSVISVYPGMSTLQTNNGQGGGSMAAFSSATGGNFALVANNPDQSISSSIWGHNDATASNLYLSHSKASAESTSVTIDKTKGIVFNFSDSSGNFQGAYGFPRNNGSVNQVLVTDGSDATANLSWKDASSLNLKIRTLTSGTVATDDYTILVSGNISLPAASSSNLGKVYNLINDTTGNITITGTFRINGGNFSNYGLNNSDMGRGIVVQSTGSAWAVISRY</sequence>
<dbReference type="RefSeq" id="WP_345205681.1">
    <property type="nucleotide sequence ID" value="NZ_BAABHX010000005.1"/>
</dbReference>
<organism evidence="2 3">
    <name type="scientific">Chryseobacterium ginsengisoli</name>
    <dbReference type="NCBI Taxonomy" id="363853"/>
    <lineage>
        <taxon>Bacteria</taxon>
        <taxon>Pseudomonadati</taxon>
        <taxon>Bacteroidota</taxon>
        <taxon>Flavobacteriia</taxon>
        <taxon>Flavobacteriales</taxon>
        <taxon>Weeksellaceae</taxon>
        <taxon>Chryseobacterium group</taxon>
        <taxon>Chryseobacterium</taxon>
    </lineage>
</organism>
<comment type="caution">
    <text evidence="2">The sequence shown here is derived from an EMBL/GenBank/DDBJ whole genome shotgun (WGS) entry which is preliminary data.</text>
</comment>
<dbReference type="EMBL" id="BAABHX010000005">
    <property type="protein sequence ID" value="GAA5096276.1"/>
    <property type="molecule type" value="Genomic_DNA"/>
</dbReference>
<evidence type="ECO:0000313" key="2">
    <source>
        <dbReference type="EMBL" id="GAA5096276.1"/>
    </source>
</evidence>
<protein>
    <recommendedName>
        <fullName evidence="4">Transferrin-binding protein B C-lobe/N-lobe beta barrel domain-containing protein</fullName>
    </recommendedName>
</protein>
<evidence type="ECO:0000313" key="3">
    <source>
        <dbReference type="Proteomes" id="UP001500353"/>
    </source>
</evidence>
<reference evidence="3" key="1">
    <citation type="journal article" date="2019" name="Int. J. Syst. Evol. Microbiol.">
        <title>The Global Catalogue of Microorganisms (GCM) 10K type strain sequencing project: providing services to taxonomists for standard genome sequencing and annotation.</title>
        <authorList>
            <consortium name="The Broad Institute Genomics Platform"/>
            <consortium name="The Broad Institute Genome Sequencing Center for Infectious Disease"/>
            <person name="Wu L."/>
            <person name="Ma J."/>
        </authorList>
    </citation>
    <scope>NUCLEOTIDE SEQUENCE [LARGE SCALE GENOMIC DNA]</scope>
    <source>
        <strain evidence="3">JCM 18019</strain>
    </source>
</reference>
<accession>A0ABP9MGD3</accession>
<proteinExistence type="predicted"/>